<protein>
    <submittedName>
        <fullName evidence="2">Uncharacterized protein</fullName>
    </submittedName>
</protein>
<evidence type="ECO:0000313" key="3">
    <source>
        <dbReference type="Proteomes" id="UP001212841"/>
    </source>
</evidence>
<proteinExistence type="predicted"/>
<sequence>MHRHGRRRRRSERSETPELPDEVVADKLQVEEAIRASMLPEEKATGSTCVPRPNSKKPRKTLTWYVCMEYDQFGGIL</sequence>
<keyword evidence="3" id="KW-1185">Reference proteome</keyword>
<dbReference type="EMBL" id="JADGJD010000177">
    <property type="protein sequence ID" value="KAJ3053829.1"/>
    <property type="molecule type" value="Genomic_DNA"/>
</dbReference>
<dbReference type="AlphaFoldDB" id="A0AAD5SIA8"/>
<feature type="region of interest" description="Disordered" evidence="1">
    <location>
        <begin position="38"/>
        <end position="58"/>
    </location>
</feature>
<evidence type="ECO:0000313" key="2">
    <source>
        <dbReference type="EMBL" id="KAJ3053829.1"/>
    </source>
</evidence>
<organism evidence="2 3">
    <name type="scientific">Rhizophlyctis rosea</name>
    <dbReference type="NCBI Taxonomy" id="64517"/>
    <lineage>
        <taxon>Eukaryota</taxon>
        <taxon>Fungi</taxon>
        <taxon>Fungi incertae sedis</taxon>
        <taxon>Chytridiomycota</taxon>
        <taxon>Chytridiomycota incertae sedis</taxon>
        <taxon>Chytridiomycetes</taxon>
        <taxon>Rhizophlyctidales</taxon>
        <taxon>Rhizophlyctidaceae</taxon>
        <taxon>Rhizophlyctis</taxon>
    </lineage>
</organism>
<gene>
    <name evidence="2" type="ORF">HK097_003295</name>
</gene>
<reference evidence="2" key="1">
    <citation type="submission" date="2020-05" db="EMBL/GenBank/DDBJ databases">
        <title>Phylogenomic resolution of chytrid fungi.</title>
        <authorList>
            <person name="Stajich J.E."/>
            <person name="Amses K."/>
            <person name="Simmons R."/>
            <person name="Seto K."/>
            <person name="Myers J."/>
            <person name="Bonds A."/>
            <person name="Quandt C.A."/>
            <person name="Barry K."/>
            <person name="Liu P."/>
            <person name="Grigoriev I."/>
            <person name="Longcore J.E."/>
            <person name="James T.Y."/>
        </authorList>
    </citation>
    <scope>NUCLEOTIDE SEQUENCE</scope>
    <source>
        <strain evidence="2">JEL0318</strain>
    </source>
</reference>
<dbReference type="Proteomes" id="UP001212841">
    <property type="component" value="Unassembled WGS sequence"/>
</dbReference>
<name>A0AAD5SIA8_9FUNG</name>
<feature type="compositionally biased region" description="Basic residues" evidence="1">
    <location>
        <begin position="1"/>
        <end position="11"/>
    </location>
</feature>
<accession>A0AAD5SIA8</accession>
<evidence type="ECO:0000256" key="1">
    <source>
        <dbReference type="SAM" id="MobiDB-lite"/>
    </source>
</evidence>
<comment type="caution">
    <text evidence="2">The sequence shown here is derived from an EMBL/GenBank/DDBJ whole genome shotgun (WGS) entry which is preliminary data.</text>
</comment>
<feature type="region of interest" description="Disordered" evidence="1">
    <location>
        <begin position="1"/>
        <end position="23"/>
    </location>
</feature>